<organism evidence="23 24">
    <name type="scientific">Aedoeadaptatus ivorii</name>
    <dbReference type="NCBI Taxonomy" id="54006"/>
    <lineage>
        <taxon>Bacteria</taxon>
        <taxon>Bacillati</taxon>
        <taxon>Bacillota</taxon>
        <taxon>Tissierellia</taxon>
        <taxon>Tissierellales</taxon>
        <taxon>Peptoniphilaceae</taxon>
        <taxon>Aedoeadaptatus</taxon>
    </lineage>
</organism>
<keyword evidence="10 19" id="KW-0547">Nucleotide-binding</keyword>
<comment type="subcellular location">
    <subcellularLocation>
        <location evidence="2 19 20">Cytoplasm</location>
    </subcellularLocation>
</comment>
<evidence type="ECO:0000256" key="10">
    <source>
        <dbReference type="ARBA" id="ARBA00022741"/>
    </source>
</evidence>
<dbReference type="Gene3D" id="3.40.1190.10">
    <property type="entry name" value="Mur-like, catalytic domain"/>
    <property type="match status" value="1"/>
</dbReference>
<dbReference type="GO" id="GO:0008764">
    <property type="term" value="F:UDP-N-acetylmuramoylalanine-D-glutamate ligase activity"/>
    <property type="evidence" value="ECO:0007669"/>
    <property type="project" value="UniProtKB-UniRule"/>
</dbReference>
<feature type="domain" description="Mur ligase central" evidence="22">
    <location>
        <begin position="98"/>
        <end position="274"/>
    </location>
</feature>
<evidence type="ECO:0000256" key="15">
    <source>
        <dbReference type="ARBA" id="ARBA00023316"/>
    </source>
</evidence>
<evidence type="ECO:0000259" key="21">
    <source>
        <dbReference type="Pfam" id="PF02875"/>
    </source>
</evidence>
<dbReference type="InterPro" id="IPR004101">
    <property type="entry name" value="Mur_ligase_C"/>
</dbReference>
<dbReference type="Proteomes" id="UP000269544">
    <property type="component" value="Chromosome"/>
</dbReference>
<dbReference type="PROSITE" id="PS01011">
    <property type="entry name" value="FOLYLPOLYGLU_SYNT_1"/>
    <property type="match status" value="1"/>
</dbReference>
<reference evidence="23 24" key="1">
    <citation type="submission" date="2018-12" db="EMBL/GenBank/DDBJ databases">
        <authorList>
            <consortium name="Pathogen Informatics"/>
        </authorList>
    </citation>
    <scope>NUCLEOTIDE SEQUENCE [LARGE SCALE GENOMIC DNA]</scope>
    <source>
        <strain evidence="23 24">NCTC13079</strain>
    </source>
</reference>
<comment type="catalytic activity">
    <reaction evidence="18 19 20">
        <text>UDP-N-acetyl-alpha-D-muramoyl-L-alanine + D-glutamate + ATP = UDP-N-acetyl-alpha-D-muramoyl-L-alanyl-D-glutamate + ADP + phosphate + H(+)</text>
        <dbReference type="Rhea" id="RHEA:16429"/>
        <dbReference type="ChEBI" id="CHEBI:15378"/>
        <dbReference type="ChEBI" id="CHEBI:29986"/>
        <dbReference type="ChEBI" id="CHEBI:30616"/>
        <dbReference type="ChEBI" id="CHEBI:43474"/>
        <dbReference type="ChEBI" id="CHEBI:83898"/>
        <dbReference type="ChEBI" id="CHEBI:83900"/>
        <dbReference type="ChEBI" id="CHEBI:456216"/>
        <dbReference type="EC" id="6.3.2.9"/>
    </reaction>
</comment>
<dbReference type="RefSeq" id="WP_126465524.1">
    <property type="nucleotide sequence ID" value="NZ_LR134523.1"/>
</dbReference>
<dbReference type="UniPathway" id="UPA00219"/>
<evidence type="ECO:0000256" key="12">
    <source>
        <dbReference type="ARBA" id="ARBA00022960"/>
    </source>
</evidence>
<keyword evidence="9 19" id="KW-0132">Cell division</keyword>
<dbReference type="NCBIfam" id="TIGR01087">
    <property type="entry name" value="murD"/>
    <property type="match status" value="1"/>
</dbReference>
<evidence type="ECO:0000256" key="8">
    <source>
        <dbReference type="ARBA" id="ARBA00022598"/>
    </source>
</evidence>
<dbReference type="EC" id="6.3.2.9" evidence="5 19"/>
<evidence type="ECO:0000256" key="2">
    <source>
        <dbReference type="ARBA" id="ARBA00004496"/>
    </source>
</evidence>
<comment type="similarity">
    <text evidence="4 19">Belongs to the MurCDEF family.</text>
</comment>
<dbReference type="KEGG" id="piv:NCTC13079_00931"/>
<dbReference type="InterPro" id="IPR018109">
    <property type="entry name" value="Folylpolyglutamate_synth_CS"/>
</dbReference>
<dbReference type="SUPFAM" id="SSF53244">
    <property type="entry name" value="MurD-like peptide ligases, peptide-binding domain"/>
    <property type="match status" value="1"/>
</dbReference>
<name>A0A3S5C2J3_9FIRM</name>
<proteinExistence type="inferred from homology"/>
<keyword evidence="24" id="KW-1185">Reference proteome</keyword>
<evidence type="ECO:0000256" key="11">
    <source>
        <dbReference type="ARBA" id="ARBA00022840"/>
    </source>
</evidence>
<keyword evidence="15 19" id="KW-0961">Cell wall biogenesis/degradation</keyword>
<evidence type="ECO:0000256" key="19">
    <source>
        <dbReference type="HAMAP-Rule" id="MF_00639"/>
    </source>
</evidence>
<evidence type="ECO:0000256" key="9">
    <source>
        <dbReference type="ARBA" id="ARBA00022618"/>
    </source>
</evidence>
<dbReference type="AlphaFoldDB" id="A0A3S5C2J3"/>
<dbReference type="PANTHER" id="PTHR43692:SF1">
    <property type="entry name" value="UDP-N-ACETYLMURAMOYLALANINE--D-GLUTAMATE LIGASE"/>
    <property type="match status" value="1"/>
</dbReference>
<evidence type="ECO:0000256" key="3">
    <source>
        <dbReference type="ARBA" id="ARBA00004752"/>
    </source>
</evidence>
<comment type="function">
    <text evidence="1 19 20">Cell wall formation. Catalyzes the addition of glutamate to the nucleotide precursor UDP-N-acetylmuramoyl-L-alanine (UMA).</text>
</comment>
<keyword evidence="13 19" id="KW-0573">Peptidoglycan synthesis</keyword>
<comment type="pathway">
    <text evidence="3 19 20">Cell wall biogenesis; peptidoglycan biosynthesis.</text>
</comment>
<evidence type="ECO:0000256" key="1">
    <source>
        <dbReference type="ARBA" id="ARBA00002734"/>
    </source>
</evidence>
<protein>
    <recommendedName>
        <fullName evidence="6 19">UDP-N-acetylmuramoylalanine--D-glutamate ligase</fullName>
        <ecNumber evidence="5 19">6.3.2.9</ecNumber>
    </recommendedName>
    <alternativeName>
        <fullName evidence="17 19">D-glutamic acid-adding enzyme</fullName>
    </alternativeName>
    <alternativeName>
        <fullName evidence="16 19">UDP-N-acetylmuramoyl-L-alanyl-D-glutamate synthetase</fullName>
    </alternativeName>
</protein>
<dbReference type="InterPro" id="IPR036615">
    <property type="entry name" value="Mur_ligase_C_dom_sf"/>
</dbReference>
<dbReference type="Pfam" id="PF08245">
    <property type="entry name" value="Mur_ligase_M"/>
    <property type="match status" value="1"/>
</dbReference>
<evidence type="ECO:0000256" key="16">
    <source>
        <dbReference type="ARBA" id="ARBA00030398"/>
    </source>
</evidence>
<evidence type="ECO:0000256" key="7">
    <source>
        <dbReference type="ARBA" id="ARBA00022490"/>
    </source>
</evidence>
<evidence type="ECO:0000259" key="22">
    <source>
        <dbReference type="Pfam" id="PF08245"/>
    </source>
</evidence>
<dbReference type="OrthoDB" id="9809796at2"/>
<dbReference type="Gene3D" id="3.40.50.720">
    <property type="entry name" value="NAD(P)-binding Rossmann-like Domain"/>
    <property type="match status" value="1"/>
</dbReference>
<accession>A0A3S5C2J3</accession>
<dbReference type="InterPro" id="IPR036565">
    <property type="entry name" value="Mur-like_cat_sf"/>
</dbReference>
<dbReference type="SUPFAM" id="SSF51984">
    <property type="entry name" value="MurCD N-terminal domain"/>
    <property type="match status" value="1"/>
</dbReference>
<dbReference type="PANTHER" id="PTHR43692">
    <property type="entry name" value="UDP-N-ACETYLMURAMOYLALANINE--D-GLUTAMATE LIGASE"/>
    <property type="match status" value="1"/>
</dbReference>
<dbReference type="Pfam" id="PF02875">
    <property type="entry name" value="Mur_ligase_C"/>
    <property type="match status" value="1"/>
</dbReference>
<evidence type="ECO:0000313" key="23">
    <source>
        <dbReference type="EMBL" id="VEJ35765.1"/>
    </source>
</evidence>
<dbReference type="GO" id="GO:0005737">
    <property type="term" value="C:cytoplasm"/>
    <property type="evidence" value="ECO:0007669"/>
    <property type="project" value="UniProtKB-SubCell"/>
</dbReference>
<dbReference type="EMBL" id="LR134523">
    <property type="protein sequence ID" value="VEJ35765.1"/>
    <property type="molecule type" value="Genomic_DNA"/>
</dbReference>
<feature type="domain" description="Mur ligase C-terminal" evidence="21">
    <location>
        <begin position="297"/>
        <end position="411"/>
    </location>
</feature>
<dbReference type="HAMAP" id="MF_00639">
    <property type="entry name" value="MurD"/>
    <property type="match status" value="1"/>
</dbReference>
<evidence type="ECO:0000256" key="4">
    <source>
        <dbReference type="ARBA" id="ARBA00010416"/>
    </source>
</evidence>
<dbReference type="GO" id="GO:0071555">
    <property type="term" value="P:cell wall organization"/>
    <property type="evidence" value="ECO:0007669"/>
    <property type="project" value="UniProtKB-KW"/>
</dbReference>
<evidence type="ECO:0000256" key="6">
    <source>
        <dbReference type="ARBA" id="ARBA00015655"/>
    </source>
</evidence>
<dbReference type="GO" id="GO:0009252">
    <property type="term" value="P:peptidoglycan biosynthetic process"/>
    <property type="evidence" value="ECO:0007669"/>
    <property type="project" value="UniProtKB-UniRule"/>
</dbReference>
<dbReference type="SUPFAM" id="SSF53623">
    <property type="entry name" value="MurD-like peptide ligases, catalytic domain"/>
    <property type="match status" value="1"/>
</dbReference>
<dbReference type="Gene3D" id="3.90.190.20">
    <property type="entry name" value="Mur ligase, C-terminal domain"/>
    <property type="match status" value="1"/>
</dbReference>
<keyword evidence="7 19" id="KW-0963">Cytoplasm</keyword>
<evidence type="ECO:0000256" key="18">
    <source>
        <dbReference type="ARBA" id="ARBA00047632"/>
    </source>
</evidence>
<evidence type="ECO:0000256" key="20">
    <source>
        <dbReference type="RuleBase" id="RU003664"/>
    </source>
</evidence>
<keyword evidence="12 19" id="KW-0133">Cell shape</keyword>
<keyword evidence="11 19" id="KW-0067">ATP-binding</keyword>
<dbReference type="GO" id="GO:0005524">
    <property type="term" value="F:ATP binding"/>
    <property type="evidence" value="ECO:0007669"/>
    <property type="project" value="UniProtKB-UniRule"/>
</dbReference>
<dbReference type="GO" id="GO:0004326">
    <property type="term" value="F:tetrahydrofolylpolyglutamate synthase activity"/>
    <property type="evidence" value="ECO:0007669"/>
    <property type="project" value="InterPro"/>
</dbReference>
<keyword evidence="8 19" id="KW-0436">Ligase</keyword>
<evidence type="ECO:0000256" key="14">
    <source>
        <dbReference type="ARBA" id="ARBA00023306"/>
    </source>
</evidence>
<dbReference type="InterPro" id="IPR005762">
    <property type="entry name" value="MurD"/>
</dbReference>
<dbReference type="InterPro" id="IPR013221">
    <property type="entry name" value="Mur_ligase_cen"/>
</dbReference>
<evidence type="ECO:0000256" key="13">
    <source>
        <dbReference type="ARBA" id="ARBA00022984"/>
    </source>
</evidence>
<keyword evidence="14 19" id="KW-0131">Cell cycle</keyword>
<dbReference type="GO" id="GO:0008360">
    <property type="term" value="P:regulation of cell shape"/>
    <property type="evidence" value="ECO:0007669"/>
    <property type="project" value="UniProtKB-KW"/>
</dbReference>
<evidence type="ECO:0000256" key="17">
    <source>
        <dbReference type="ARBA" id="ARBA00032324"/>
    </source>
</evidence>
<dbReference type="GO" id="GO:0051301">
    <property type="term" value="P:cell division"/>
    <property type="evidence" value="ECO:0007669"/>
    <property type="project" value="UniProtKB-KW"/>
</dbReference>
<feature type="binding site" evidence="19">
    <location>
        <begin position="100"/>
        <end position="106"/>
    </location>
    <ligand>
        <name>ATP</name>
        <dbReference type="ChEBI" id="CHEBI:30616"/>
    </ligand>
</feature>
<sequence length="437" mass="48000">MKDKKLLIYGLGTTGLSAIDALAEDNTLYIYDDNAARMESFGASLPVYEDQEIDLVVKSPGIPLESGRLVDLAARNIPIISDVELAYRISECENFVAISGTNGKTTITDLLYHMLLDGGKTAYMGGNVGIGILPLAKRAKKDDILVVECSSFQLETVINFRPKVAILTNITEDHLDHHKSVDAYRESKKNIYKNQREGDHLILNIDDPYLALLGEEAEGALVVSTAPVRQDGAFLDGGTLYIRYGSDLIPFMEREEMLLPGDHNVRNALEAALCAYLMGVSPKSVRETLMHYKGVDHRMEFLGEFAGIRVYNDSKGTNPDSTDVALAGLEGPIRLLAGGFSKGSDFVPLFHRHRDKIAGLYLFGETKDLMAEEARGEGIEEIHTFETLNEAIKAATDAALSGDTLLLSPACASWDQFKNFEERGDLFKTLIAEKWGG</sequence>
<evidence type="ECO:0000313" key="24">
    <source>
        <dbReference type="Proteomes" id="UP000269544"/>
    </source>
</evidence>
<gene>
    <name evidence="19 23" type="primary">murD</name>
    <name evidence="23" type="ORF">NCTC13079_00931</name>
</gene>
<evidence type="ECO:0000256" key="5">
    <source>
        <dbReference type="ARBA" id="ARBA00012212"/>
    </source>
</evidence>